<name>A0ABY8C4X3_9FIRM</name>
<keyword evidence="2" id="KW-1185">Reference proteome</keyword>
<protein>
    <recommendedName>
        <fullName evidence="3">Peptidase C39-like domain-containing protein</fullName>
    </recommendedName>
</protein>
<proteinExistence type="predicted"/>
<dbReference type="Proteomes" id="UP001220478">
    <property type="component" value="Chromosome"/>
</dbReference>
<gene>
    <name evidence="1" type="ORF">PYS61_00355</name>
</gene>
<evidence type="ECO:0008006" key="3">
    <source>
        <dbReference type="Google" id="ProtNLM"/>
    </source>
</evidence>
<dbReference type="RefSeq" id="WP_315571778.1">
    <property type="nucleotide sequence ID" value="NZ_CP118868.1"/>
</dbReference>
<reference evidence="1 2" key="1">
    <citation type="submission" date="2023-02" db="EMBL/GenBank/DDBJ databases">
        <title>Novel Oscillospiraceae bacterial genomes.</title>
        <authorList>
            <person name="Srinivasan S."/>
            <person name="Austin M.N."/>
            <person name="Fiedler T.L."/>
            <person name="Strenk S.M."/>
            <person name="Agnew K.J."/>
            <person name="Nagana Gowda G.A."/>
            <person name="Raftery D."/>
            <person name="Beamer M.A."/>
            <person name="Achilles S.L."/>
            <person name="Wiesenfeld H.C."/>
            <person name="Fredricks D.N."/>
            <person name="Hillier S.L."/>
        </authorList>
    </citation>
    <scope>NUCLEOTIDE SEQUENCE [LARGE SCALE GENOMIC DNA]</scope>
    <source>
        <strain evidence="1 2">CHIC02 1186E3-8</strain>
    </source>
</reference>
<accession>A0ABY8C4X3</accession>
<evidence type="ECO:0000313" key="2">
    <source>
        <dbReference type="Proteomes" id="UP001220478"/>
    </source>
</evidence>
<sequence>MAFILMMSVSVFAKDNNHVNLDKNMNEFDIAFAAAIKLNSDNPEDDILPSGSKVKKIVPLFDSDENLIAFYVSFNPTGYAVVNNNKLNPSLIEYGRGDKKDIEKIVNDKQKVIYNNPVDIYSNNYVERSLKSEKNLYDFYPELLETDLKLHDEITVKKSEMIKGNRTTRGDGDYGFIDWGDMPSGTYSSQTITSASSTSWITMSDTSHLADKHCGATAATNIALYYANRGYNNLKINNSEIDTFKAVHKIIGNGPVMMIAEGTKQYFKDRGYSLSSSSVDDFSNMKSAADNDEIQGVLLADGIFNWHWILAVGYRQYNSGGDYMRIVNGWDNTIDIFYKVNSGSVWISATKYWVN</sequence>
<evidence type="ECO:0000313" key="1">
    <source>
        <dbReference type="EMBL" id="WEG35647.1"/>
    </source>
</evidence>
<organism evidence="1 2">
    <name type="scientific">Amygdalobacter indicium</name>
    <dbReference type="NCBI Taxonomy" id="3029272"/>
    <lineage>
        <taxon>Bacteria</taxon>
        <taxon>Bacillati</taxon>
        <taxon>Bacillota</taxon>
        <taxon>Clostridia</taxon>
        <taxon>Eubacteriales</taxon>
        <taxon>Oscillospiraceae</taxon>
        <taxon>Amygdalobacter</taxon>
    </lineage>
</organism>
<dbReference type="EMBL" id="CP118868">
    <property type="protein sequence ID" value="WEG35647.1"/>
    <property type="molecule type" value="Genomic_DNA"/>
</dbReference>